<evidence type="ECO:0000313" key="1">
    <source>
        <dbReference type="EMBL" id="MCP1110136.1"/>
    </source>
</evidence>
<name>A0ABT1EI07_9FIRM</name>
<dbReference type="Pfam" id="PF12672">
    <property type="entry name" value="DUF3793"/>
    <property type="match status" value="1"/>
</dbReference>
<dbReference type="EMBL" id="JAMZFV010000009">
    <property type="protein sequence ID" value="MCP1110136.1"/>
    <property type="molecule type" value="Genomic_DNA"/>
</dbReference>
<dbReference type="RefSeq" id="WP_262069016.1">
    <property type="nucleotide sequence ID" value="NZ_JAMXOC010000009.1"/>
</dbReference>
<proteinExistence type="predicted"/>
<accession>A0ABT1EI07</accession>
<sequence length="198" mass="22529">MSPKSICTMLATGSESQKVAAKVILQCAPFLKGIKVSSILNIEAGSCRELKEVLTNTDIKMKCLASRKGKCLVFLYRQESFRNHMKRADIRKFLKGFGYREFGEREVLAHLQSRVEAFSDENIGFPHEIGIFLDYPLADVKGYIENLGQNSLYAGYWKVYHDLEKAKATFTSYQEAREEAVREYLLGRTVVDIARQAQ</sequence>
<protein>
    <submittedName>
        <fullName evidence="1">DUF3793 family protein</fullName>
    </submittedName>
</protein>
<reference evidence="1 2" key="1">
    <citation type="journal article" date="2022" name="Genome Biol. Evol.">
        <title>Host diet, physiology and behaviors set the stage for Lachnospiraceae cladogenesis.</title>
        <authorList>
            <person name="Vera-Ponce De Leon A."/>
            <person name="Schneider M."/>
            <person name="Jahnes B.C."/>
            <person name="Sadowski V."/>
            <person name="Camuy-Velez L.A."/>
            <person name="Duan J."/>
            <person name="Sabree Z.L."/>
        </authorList>
    </citation>
    <scope>NUCLEOTIDE SEQUENCE [LARGE SCALE GENOMIC DNA]</scope>
    <source>
        <strain evidence="1 2">PAL227</strain>
    </source>
</reference>
<organism evidence="1 2">
    <name type="scientific">Ohessyouella blattaphilus</name>
    <dbReference type="NCBI Taxonomy" id="2949333"/>
    <lineage>
        <taxon>Bacteria</taxon>
        <taxon>Bacillati</taxon>
        <taxon>Bacillota</taxon>
        <taxon>Clostridia</taxon>
        <taxon>Lachnospirales</taxon>
        <taxon>Lachnospiraceae</taxon>
        <taxon>Ohessyouella</taxon>
    </lineage>
</organism>
<keyword evidence="2" id="KW-1185">Reference proteome</keyword>
<dbReference type="Proteomes" id="UP001523565">
    <property type="component" value="Unassembled WGS sequence"/>
</dbReference>
<comment type="caution">
    <text evidence="1">The sequence shown here is derived from an EMBL/GenBank/DDBJ whole genome shotgun (WGS) entry which is preliminary data.</text>
</comment>
<dbReference type="InterPro" id="IPR024523">
    <property type="entry name" value="DUF3793"/>
</dbReference>
<gene>
    <name evidence="1" type="ORF">NK118_07725</name>
</gene>
<evidence type="ECO:0000313" key="2">
    <source>
        <dbReference type="Proteomes" id="UP001523565"/>
    </source>
</evidence>